<dbReference type="OrthoDB" id="1377133at2"/>
<feature type="chain" id="PRO_5001991144" description="Beta-lactamase-inhibitor-like PepSY-like domain-containing protein" evidence="1">
    <location>
        <begin position="19"/>
        <end position="98"/>
    </location>
</feature>
<evidence type="ECO:0000256" key="1">
    <source>
        <dbReference type="SAM" id="SignalP"/>
    </source>
</evidence>
<evidence type="ECO:0000313" key="3">
    <source>
        <dbReference type="Proteomes" id="UP000030152"/>
    </source>
</evidence>
<keyword evidence="1" id="KW-0732">Signal</keyword>
<evidence type="ECO:0008006" key="4">
    <source>
        <dbReference type="Google" id="ProtNLM"/>
    </source>
</evidence>
<feature type="signal peptide" evidence="1">
    <location>
        <begin position="1"/>
        <end position="18"/>
    </location>
</feature>
<reference evidence="2 3" key="1">
    <citation type="submission" date="2013-09" db="EMBL/GenBank/DDBJ databases">
        <authorList>
            <person name="Zeng Z."/>
            <person name="Chen C."/>
        </authorList>
    </citation>
    <scope>NUCLEOTIDE SEQUENCE [LARGE SCALE GENOMIC DNA]</scope>
    <source>
        <strain evidence="2 3">WB 3.3-2</strain>
    </source>
</reference>
<dbReference type="RefSeq" id="WP_020212454.1">
    <property type="nucleotide sequence ID" value="NZ_JRLX01000022.1"/>
</dbReference>
<accession>A0A0A2MAU1</accession>
<proteinExistence type="predicted"/>
<keyword evidence="3" id="KW-1185">Reference proteome</keyword>
<sequence length="98" mass="10641">MKTFCIALAAMATFAATAAPLTIKDSTEKNISQEKQYTKIDVSKVSKEALEKIKKGYGNYTIKEAWVAADGEYKLILTKDGTDLTATFTSGGDLIKIL</sequence>
<dbReference type="AlphaFoldDB" id="A0A0A2MAU1"/>
<name>A0A0A2MAU1_9FLAO</name>
<dbReference type="EMBL" id="JRLX01000022">
    <property type="protein sequence ID" value="KGO85410.1"/>
    <property type="molecule type" value="Genomic_DNA"/>
</dbReference>
<comment type="caution">
    <text evidence="2">The sequence shown here is derived from an EMBL/GenBank/DDBJ whole genome shotgun (WGS) entry which is preliminary data.</text>
</comment>
<evidence type="ECO:0000313" key="2">
    <source>
        <dbReference type="EMBL" id="KGO85410.1"/>
    </source>
</evidence>
<protein>
    <recommendedName>
        <fullName evidence="4">Beta-lactamase-inhibitor-like PepSY-like domain-containing protein</fullName>
    </recommendedName>
</protein>
<organism evidence="2 3">
    <name type="scientific">Flavobacterium rivuli WB 3.3-2 = DSM 21788</name>
    <dbReference type="NCBI Taxonomy" id="1121895"/>
    <lineage>
        <taxon>Bacteria</taxon>
        <taxon>Pseudomonadati</taxon>
        <taxon>Bacteroidota</taxon>
        <taxon>Flavobacteriia</taxon>
        <taxon>Flavobacteriales</taxon>
        <taxon>Flavobacteriaceae</taxon>
        <taxon>Flavobacterium</taxon>
    </lineage>
</organism>
<gene>
    <name evidence="2" type="ORF">Q765_16195</name>
</gene>
<dbReference type="Proteomes" id="UP000030152">
    <property type="component" value="Unassembled WGS sequence"/>
</dbReference>
<dbReference type="SUPFAM" id="SSF160574">
    <property type="entry name" value="BT0923-like"/>
    <property type="match status" value="1"/>
</dbReference>
<dbReference type="eggNOG" id="ENOG502ZYM7">
    <property type="taxonomic scope" value="Bacteria"/>
</dbReference>